<keyword evidence="3" id="KW-1185">Reference proteome</keyword>
<reference evidence="2 3" key="1">
    <citation type="journal article" date="2019" name="Int. J. Syst. Evol. Microbiol.">
        <title>The Global Catalogue of Microorganisms (GCM) 10K type strain sequencing project: providing services to taxonomists for standard genome sequencing and annotation.</title>
        <authorList>
            <consortium name="The Broad Institute Genomics Platform"/>
            <consortium name="The Broad Institute Genome Sequencing Center for Infectious Disease"/>
            <person name="Wu L."/>
            <person name="Ma J."/>
        </authorList>
    </citation>
    <scope>NUCLEOTIDE SEQUENCE [LARGE SCALE GENOMIC DNA]</scope>
    <source>
        <strain evidence="2 3">JCM 15309</strain>
    </source>
</reference>
<evidence type="ECO:0000313" key="2">
    <source>
        <dbReference type="EMBL" id="GAA1950187.1"/>
    </source>
</evidence>
<name>A0ABN2QDM7_9ACTN</name>
<evidence type="ECO:0000313" key="3">
    <source>
        <dbReference type="Proteomes" id="UP001500571"/>
    </source>
</evidence>
<feature type="compositionally biased region" description="Polar residues" evidence="1">
    <location>
        <begin position="9"/>
        <end position="23"/>
    </location>
</feature>
<protein>
    <submittedName>
        <fullName evidence="2">Uncharacterized protein</fullName>
    </submittedName>
</protein>
<sequence>MRSAGMDQPRSSWLSQPGTTSSIGPDPVTPYATLPPPSSGAVPKRCVCASTSPVKQQPPRPHTPLPAQQREMHRWWALLSYRPEAR</sequence>
<accession>A0ABN2QDM7</accession>
<dbReference type="Proteomes" id="UP001500571">
    <property type="component" value="Unassembled WGS sequence"/>
</dbReference>
<dbReference type="EMBL" id="BAAAPB010000001">
    <property type="protein sequence ID" value="GAA1950187.1"/>
    <property type="molecule type" value="Genomic_DNA"/>
</dbReference>
<organism evidence="2 3">
    <name type="scientific">Nocardioides panacihumi</name>
    <dbReference type="NCBI Taxonomy" id="400774"/>
    <lineage>
        <taxon>Bacteria</taxon>
        <taxon>Bacillati</taxon>
        <taxon>Actinomycetota</taxon>
        <taxon>Actinomycetes</taxon>
        <taxon>Propionibacteriales</taxon>
        <taxon>Nocardioidaceae</taxon>
        <taxon>Nocardioides</taxon>
    </lineage>
</organism>
<proteinExistence type="predicted"/>
<evidence type="ECO:0000256" key="1">
    <source>
        <dbReference type="SAM" id="MobiDB-lite"/>
    </source>
</evidence>
<feature type="region of interest" description="Disordered" evidence="1">
    <location>
        <begin position="1"/>
        <end position="68"/>
    </location>
</feature>
<gene>
    <name evidence="2" type="ORF">GCM10009798_06810</name>
</gene>
<comment type="caution">
    <text evidence="2">The sequence shown here is derived from an EMBL/GenBank/DDBJ whole genome shotgun (WGS) entry which is preliminary data.</text>
</comment>